<reference evidence="1 2" key="1">
    <citation type="journal article" date="2012" name="Stand. Genomic Sci.">
        <title>Complete genome sequence of the aerobic, heterotroph Marinithermus hydrothermalis type strain (T1(T)) from a deep-sea hydrothermal vent chimney.</title>
        <authorList>
            <person name="Copeland A."/>
            <person name="Gu W."/>
            <person name="Yasawong M."/>
            <person name="Lapidus A."/>
            <person name="Lucas S."/>
            <person name="Deshpande S."/>
            <person name="Pagani I."/>
            <person name="Tapia R."/>
            <person name="Cheng J.F."/>
            <person name="Goodwin L.A."/>
            <person name="Pitluck S."/>
            <person name="Liolios K."/>
            <person name="Ivanova N."/>
            <person name="Mavromatis K."/>
            <person name="Mikhailova N."/>
            <person name="Pati A."/>
            <person name="Chen A."/>
            <person name="Palaniappan K."/>
            <person name="Land M."/>
            <person name="Pan C."/>
            <person name="Brambilla E.M."/>
            <person name="Rohde M."/>
            <person name="Tindall B.J."/>
            <person name="Sikorski J."/>
            <person name="Goker M."/>
            <person name="Detter J.C."/>
            <person name="Bristow J."/>
            <person name="Eisen J.A."/>
            <person name="Markowitz V."/>
            <person name="Hugenholtz P."/>
            <person name="Kyrpides N.C."/>
            <person name="Klenk H.P."/>
            <person name="Woyke T."/>
        </authorList>
    </citation>
    <scope>NUCLEOTIDE SEQUENCE [LARGE SCALE GENOMIC DNA]</scope>
    <source>
        <strain evidence="2">DSM 14884 / JCM 11576 / T1</strain>
    </source>
</reference>
<dbReference type="STRING" id="869210.Marky_1936"/>
<dbReference type="Proteomes" id="UP000007030">
    <property type="component" value="Chromosome"/>
</dbReference>
<dbReference type="eggNOG" id="COG0819">
    <property type="taxonomic scope" value="Bacteria"/>
</dbReference>
<dbReference type="HOGENOM" id="CLU_055855_1_1_0"/>
<proteinExistence type="predicted"/>
<dbReference type="AlphaFoldDB" id="F2NKK6"/>
<accession>F2NKK6</accession>
<dbReference type="InterPro" id="IPR016084">
    <property type="entry name" value="Haem_Oase-like_multi-hlx"/>
</dbReference>
<dbReference type="SUPFAM" id="SSF48613">
    <property type="entry name" value="Heme oxygenase-like"/>
    <property type="match status" value="1"/>
</dbReference>
<name>F2NKK6_MARHT</name>
<dbReference type="RefSeq" id="WP_013704712.1">
    <property type="nucleotide sequence ID" value="NC_015387.1"/>
</dbReference>
<dbReference type="KEGG" id="mhd:Marky_1936"/>
<evidence type="ECO:0000313" key="1">
    <source>
        <dbReference type="EMBL" id="AEB12666.1"/>
    </source>
</evidence>
<dbReference type="Gene3D" id="1.20.910.10">
    <property type="entry name" value="Heme oxygenase-like"/>
    <property type="match status" value="1"/>
</dbReference>
<dbReference type="OrthoDB" id="26646at2"/>
<gene>
    <name evidence="1" type="ordered locus">Marky_1936</name>
</gene>
<dbReference type="CDD" id="cd19357">
    <property type="entry name" value="TenA_E_At3g16990-like"/>
    <property type="match status" value="1"/>
</dbReference>
<keyword evidence="2" id="KW-1185">Reference proteome</keyword>
<sequence length="206" mass="23648">MRNLLALRDRHWPAWARLLEHPFVQRLQDGEVPYTAGLRWLEQLYPLTQELLRLKAKLLLNAPRPHQLVLAYGLVAAVEELDWLEVLGVNPDAPRHPTIQAHLQLLKSLAEHPYPVAIVGLWVLHRAFLDVWMSACPACEPLGRLTEYLSSSESRAYMHDVSDLAEEALIHATPEERARIEEVTEAILRYEHALWDLALSYAHNAR</sequence>
<protein>
    <submittedName>
        <fullName evidence="1">TENA/THI-4 domain-containing protein</fullName>
    </submittedName>
</protein>
<dbReference type="EMBL" id="CP002630">
    <property type="protein sequence ID" value="AEB12666.1"/>
    <property type="molecule type" value="Genomic_DNA"/>
</dbReference>
<evidence type="ECO:0000313" key="2">
    <source>
        <dbReference type="Proteomes" id="UP000007030"/>
    </source>
</evidence>
<organism evidence="1 2">
    <name type="scientific">Marinithermus hydrothermalis (strain DSM 14884 / JCM 11576 / T1)</name>
    <dbReference type="NCBI Taxonomy" id="869210"/>
    <lineage>
        <taxon>Bacteria</taxon>
        <taxon>Thermotogati</taxon>
        <taxon>Deinococcota</taxon>
        <taxon>Deinococci</taxon>
        <taxon>Thermales</taxon>
        <taxon>Thermaceae</taxon>
        <taxon>Marinithermus</taxon>
    </lineage>
</organism>